<dbReference type="Gene3D" id="3.30.540.10">
    <property type="entry name" value="Fructose-1,6-Bisphosphatase, subunit A, domain 1"/>
    <property type="match status" value="1"/>
</dbReference>
<evidence type="ECO:0000313" key="9">
    <source>
        <dbReference type="EnsemblMetazoa" id="XP_014258776.1"/>
    </source>
</evidence>
<dbReference type="OMA" id="FNVMKPD"/>
<proteinExistence type="inferred from homology"/>
<evidence type="ECO:0000256" key="3">
    <source>
        <dbReference type="ARBA" id="ARBA00009759"/>
    </source>
</evidence>
<keyword evidence="4 7" id="KW-0479">Metal-binding</keyword>
<keyword evidence="10" id="KW-1185">Reference proteome</keyword>
<dbReference type="GO" id="GO:0008934">
    <property type="term" value="F:inositol monophosphate 1-phosphatase activity"/>
    <property type="evidence" value="ECO:0007669"/>
    <property type="project" value="InterPro"/>
</dbReference>
<dbReference type="Pfam" id="PF00459">
    <property type="entry name" value="Inositol_P"/>
    <property type="match status" value="1"/>
</dbReference>
<comment type="catalytic activity">
    <reaction evidence="8">
        <text>a myo-inositol phosphate + H2O = myo-inositol + phosphate</text>
        <dbReference type="Rhea" id="RHEA:24056"/>
        <dbReference type="ChEBI" id="CHEBI:15377"/>
        <dbReference type="ChEBI" id="CHEBI:17268"/>
        <dbReference type="ChEBI" id="CHEBI:43474"/>
        <dbReference type="ChEBI" id="CHEBI:84139"/>
        <dbReference type="EC" id="3.1.3.25"/>
    </reaction>
</comment>
<dbReference type="GO" id="GO:0046854">
    <property type="term" value="P:phosphatidylinositol phosphate biosynthetic process"/>
    <property type="evidence" value="ECO:0007669"/>
    <property type="project" value="InterPro"/>
</dbReference>
<dbReference type="PROSITE" id="PS00629">
    <property type="entry name" value="IMP_1"/>
    <property type="match status" value="1"/>
</dbReference>
<feature type="binding site" evidence="7">
    <location>
        <position position="88"/>
    </location>
    <ligand>
        <name>Mg(2+)</name>
        <dbReference type="ChEBI" id="CHEBI:18420"/>
        <label>1</label>
        <note>catalytic</note>
    </ligand>
</feature>
<dbReference type="Gene3D" id="3.40.190.80">
    <property type="match status" value="1"/>
</dbReference>
<dbReference type="GeneID" id="106672118"/>
<dbReference type="PRINTS" id="PR00378">
    <property type="entry name" value="LIIMPHPHTASE"/>
</dbReference>
<comment type="cofactor">
    <cofactor evidence="1 7 8">
        <name>Mg(2+)</name>
        <dbReference type="ChEBI" id="CHEBI:18420"/>
    </cofactor>
</comment>
<dbReference type="EnsemblMetazoa" id="XM_014403290.2">
    <property type="protein sequence ID" value="XP_014258776.1"/>
    <property type="gene ID" value="LOC106672118"/>
</dbReference>
<dbReference type="SUPFAM" id="SSF56655">
    <property type="entry name" value="Carbohydrate phosphatase"/>
    <property type="match status" value="1"/>
</dbReference>
<sequence length="266" mass="29069">MYEVDVDLCFNVVKEVVSKASEIVLEGHESSLEVMTKTSKFDLVTIYDKRTEEFLIKALKDAFPDHKFIGEETTANNKLTEEPTWIIDPIDGTTNYIHGYPHIGISLALAVNKEIIIGIVSNPLLKQTFTAVKGRGAFLNEKQIHASKSTELQSSLIGLEVSVGSIPKYTEEYCQKYKNIVTQIQGVRSLGSAELGLCMVGWGVWDGYHVNHLQSWDVAAGSLIITEAGGCVLGVDGGKFNCETGGIIAAGTEKLCKLLVELLNCK</sequence>
<comment type="similarity">
    <text evidence="3 8">Belongs to the inositol monophosphatase superfamily.</text>
</comment>
<evidence type="ECO:0000313" key="10">
    <source>
        <dbReference type="Proteomes" id="UP000494040"/>
    </source>
</evidence>
<dbReference type="RefSeq" id="XP_014258776.1">
    <property type="nucleotide sequence ID" value="XM_014403290.2"/>
</dbReference>
<dbReference type="GO" id="GO:0007165">
    <property type="term" value="P:signal transduction"/>
    <property type="evidence" value="ECO:0007669"/>
    <property type="project" value="TreeGrafter"/>
</dbReference>
<evidence type="ECO:0000256" key="1">
    <source>
        <dbReference type="ARBA" id="ARBA00001946"/>
    </source>
</evidence>
<evidence type="ECO:0000256" key="8">
    <source>
        <dbReference type="RuleBase" id="RU364068"/>
    </source>
</evidence>
<protein>
    <recommendedName>
        <fullName evidence="8">Inositol-1-monophosphatase</fullName>
        <ecNumber evidence="8">3.1.3.25</ecNumber>
    </recommendedName>
</protein>
<accession>A0A8I6S4F0</accession>
<feature type="binding site" evidence="7">
    <location>
        <position position="90"/>
    </location>
    <ligand>
        <name>Mg(2+)</name>
        <dbReference type="ChEBI" id="CHEBI:18420"/>
        <label>2</label>
    </ligand>
</feature>
<dbReference type="GO" id="GO:0046872">
    <property type="term" value="F:metal ion binding"/>
    <property type="evidence" value="ECO:0007669"/>
    <property type="project" value="UniProtKB-KW"/>
</dbReference>
<feature type="binding site" evidence="7">
    <location>
        <position position="71"/>
    </location>
    <ligand>
        <name>Mg(2+)</name>
        <dbReference type="ChEBI" id="CHEBI:18420"/>
        <label>1</label>
        <note>catalytic</note>
    </ligand>
</feature>
<keyword evidence="6 7" id="KW-0460">Magnesium</keyword>
<dbReference type="Proteomes" id="UP000494040">
    <property type="component" value="Unassembled WGS sequence"/>
</dbReference>
<dbReference type="InterPro" id="IPR033942">
    <property type="entry name" value="IMPase"/>
</dbReference>
<dbReference type="OrthoDB" id="10254945at2759"/>
<name>A0A8I6S4F0_CIMLE</name>
<comment type="pathway">
    <text evidence="2 8">Polyol metabolism; myo-inositol biosynthesis; myo-inositol from D-glucose 6-phosphate: step 2/2.</text>
</comment>
<dbReference type="GO" id="GO:0006021">
    <property type="term" value="P:inositol biosynthetic process"/>
    <property type="evidence" value="ECO:0007669"/>
    <property type="project" value="UniProtKB-UniPathway"/>
</dbReference>
<evidence type="ECO:0000256" key="5">
    <source>
        <dbReference type="ARBA" id="ARBA00022801"/>
    </source>
</evidence>
<evidence type="ECO:0000256" key="2">
    <source>
        <dbReference type="ARBA" id="ARBA00005152"/>
    </source>
</evidence>
<reference evidence="9" key="1">
    <citation type="submission" date="2022-01" db="UniProtKB">
        <authorList>
            <consortium name="EnsemblMetazoa"/>
        </authorList>
    </citation>
    <scope>IDENTIFICATION</scope>
</reference>
<organism evidence="9 10">
    <name type="scientific">Cimex lectularius</name>
    <name type="common">Bed bug</name>
    <name type="synonym">Acanthia lectularia</name>
    <dbReference type="NCBI Taxonomy" id="79782"/>
    <lineage>
        <taxon>Eukaryota</taxon>
        <taxon>Metazoa</taxon>
        <taxon>Ecdysozoa</taxon>
        <taxon>Arthropoda</taxon>
        <taxon>Hexapoda</taxon>
        <taxon>Insecta</taxon>
        <taxon>Pterygota</taxon>
        <taxon>Neoptera</taxon>
        <taxon>Paraneoptera</taxon>
        <taxon>Hemiptera</taxon>
        <taxon>Heteroptera</taxon>
        <taxon>Panheteroptera</taxon>
        <taxon>Cimicomorpha</taxon>
        <taxon>Cimicidae</taxon>
        <taxon>Cimex</taxon>
    </lineage>
</organism>
<feature type="binding site" evidence="7">
    <location>
        <position position="91"/>
    </location>
    <ligand>
        <name>Mg(2+)</name>
        <dbReference type="ChEBI" id="CHEBI:18420"/>
        <label>1</label>
        <note>catalytic</note>
    </ligand>
</feature>
<evidence type="ECO:0000256" key="4">
    <source>
        <dbReference type="ARBA" id="ARBA00022723"/>
    </source>
</evidence>
<dbReference type="CDD" id="cd01639">
    <property type="entry name" value="IMPase"/>
    <property type="match status" value="1"/>
</dbReference>
<dbReference type="UniPathway" id="UPA00823">
    <property type="reaction ID" value="UER00788"/>
</dbReference>
<dbReference type="InterPro" id="IPR000760">
    <property type="entry name" value="Inositol_monophosphatase-like"/>
</dbReference>
<dbReference type="FunFam" id="3.30.540.10:FF:000004">
    <property type="entry name" value="Inositol-1-monophosphatase"/>
    <property type="match status" value="1"/>
</dbReference>
<dbReference type="EC" id="3.1.3.25" evidence="8"/>
<feature type="binding site" evidence="7">
    <location>
        <position position="217"/>
    </location>
    <ligand>
        <name>Mg(2+)</name>
        <dbReference type="ChEBI" id="CHEBI:18420"/>
        <label>1</label>
        <note>catalytic</note>
    </ligand>
</feature>
<dbReference type="InterPro" id="IPR020583">
    <property type="entry name" value="Inositol_monoP_metal-BS"/>
</dbReference>
<evidence type="ECO:0000256" key="6">
    <source>
        <dbReference type="ARBA" id="ARBA00022842"/>
    </source>
</evidence>
<dbReference type="PANTHER" id="PTHR20854:SF25">
    <property type="entry name" value="INOSITOL-1-MONOPHOSPHATASE"/>
    <property type="match status" value="1"/>
</dbReference>
<dbReference type="KEGG" id="clec:106672118"/>
<dbReference type="PROSITE" id="PS00630">
    <property type="entry name" value="IMP_2"/>
    <property type="match status" value="1"/>
</dbReference>
<dbReference type="AlphaFoldDB" id="A0A8I6S4F0"/>
<dbReference type="InterPro" id="IPR020550">
    <property type="entry name" value="Inositol_monophosphatase_CS"/>
</dbReference>
<dbReference type="InterPro" id="IPR020552">
    <property type="entry name" value="Inositol_monoPase_Li-sen"/>
</dbReference>
<evidence type="ECO:0000256" key="7">
    <source>
        <dbReference type="PIRSR" id="PIRSR600760-2"/>
    </source>
</evidence>
<dbReference type="PANTHER" id="PTHR20854">
    <property type="entry name" value="INOSITOL MONOPHOSPHATASE"/>
    <property type="match status" value="1"/>
</dbReference>
<dbReference type="PRINTS" id="PR00377">
    <property type="entry name" value="IMPHPHTASES"/>
</dbReference>
<keyword evidence="5 8" id="KW-0378">Hydrolase</keyword>